<name>A0A841HFW6_9GAMM</name>
<dbReference type="InterPro" id="IPR010201">
    <property type="entry name" value="HflK"/>
</dbReference>
<comment type="similarity">
    <text evidence="2 6">Belongs to the band 7/mec-2 family. HflK subfamily.</text>
</comment>
<dbReference type="NCBIfam" id="TIGR01933">
    <property type="entry name" value="hflK"/>
    <property type="match status" value="1"/>
</dbReference>
<dbReference type="InterPro" id="IPR020980">
    <property type="entry name" value="Membrane_HflK_N"/>
</dbReference>
<dbReference type="InterPro" id="IPR001972">
    <property type="entry name" value="Stomatin_HflK_fam"/>
</dbReference>
<protein>
    <recommendedName>
        <fullName evidence="6">Protein HflK</fullName>
    </recommendedName>
</protein>
<evidence type="ECO:0000256" key="1">
    <source>
        <dbReference type="ARBA" id="ARBA00004167"/>
    </source>
</evidence>
<dbReference type="PANTHER" id="PTHR43327:SF2">
    <property type="entry name" value="MODULATOR OF FTSH PROTEASE HFLK"/>
    <property type="match status" value="1"/>
</dbReference>
<dbReference type="GO" id="GO:0008233">
    <property type="term" value="F:peptidase activity"/>
    <property type="evidence" value="ECO:0007669"/>
    <property type="project" value="UniProtKB-KW"/>
</dbReference>
<keyword evidence="5" id="KW-0472">Membrane</keyword>
<dbReference type="Pfam" id="PF01145">
    <property type="entry name" value="Band_7"/>
    <property type="match status" value="1"/>
</dbReference>
<gene>
    <name evidence="9" type="ORF">HNQ60_000310</name>
</gene>
<keyword evidence="9" id="KW-0645">Protease</keyword>
<dbReference type="InterPro" id="IPR050710">
    <property type="entry name" value="Band7/mec-2_domain"/>
</dbReference>
<dbReference type="RefSeq" id="WP_184329261.1">
    <property type="nucleotide sequence ID" value="NZ_JACHHZ010000001.1"/>
</dbReference>
<feature type="region of interest" description="Disordered" evidence="7">
    <location>
        <begin position="354"/>
        <end position="388"/>
    </location>
</feature>
<dbReference type="Gene3D" id="3.30.479.30">
    <property type="entry name" value="Band 7 domain"/>
    <property type="match status" value="1"/>
</dbReference>
<reference evidence="9 10" key="1">
    <citation type="submission" date="2020-08" db="EMBL/GenBank/DDBJ databases">
        <title>Genomic Encyclopedia of Type Strains, Phase IV (KMG-IV): sequencing the most valuable type-strain genomes for metagenomic binning, comparative biology and taxonomic classification.</title>
        <authorList>
            <person name="Goeker M."/>
        </authorList>
    </citation>
    <scope>NUCLEOTIDE SEQUENCE [LARGE SCALE GENOMIC DNA]</scope>
    <source>
        <strain evidence="9 10">DSM 26723</strain>
    </source>
</reference>
<evidence type="ECO:0000313" key="9">
    <source>
        <dbReference type="EMBL" id="MBB6091464.1"/>
    </source>
</evidence>
<dbReference type="InterPro" id="IPR036013">
    <property type="entry name" value="Band_7/SPFH_dom_sf"/>
</dbReference>
<dbReference type="SUPFAM" id="SSF117892">
    <property type="entry name" value="Band 7/SPFH domain"/>
    <property type="match status" value="1"/>
</dbReference>
<evidence type="ECO:0000313" key="10">
    <source>
        <dbReference type="Proteomes" id="UP000588068"/>
    </source>
</evidence>
<comment type="subcellular location">
    <subcellularLocation>
        <location evidence="1">Membrane</location>
        <topology evidence="1">Single-pass membrane protein</topology>
    </subcellularLocation>
</comment>
<keyword evidence="3" id="KW-0812">Transmembrane</keyword>
<keyword evidence="10" id="KW-1185">Reference proteome</keyword>
<evidence type="ECO:0000256" key="7">
    <source>
        <dbReference type="SAM" id="MobiDB-lite"/>
    </source>
</evidence>
<evidence type="ECO:0000256" key="4">
    <source>
        <dbReference type="ARBA" id="ARBA00022989"/>
    </source>
</evidence>
<dbReference type="PRINTS" id="PR00721">
    <property type="entry name" value="STOMATIN"/>
</dbReference>
<dbReference type="PANTHER" id="PTHR43327">
    <property type="entry name" value="STOMATIN-LIKE PROTEIN 2, MITOCHONDRIAL"/>
    <property type="match status" value="1"/>
</dbReference>
<organism evidence="9 10">
    <name type="scientific">Povalibacter uvarum</name>
    <dbReference type="NCBI Taxonomy" id="732238"/>
    <lineage>
        <taxon>Bacteria</taxon>
        <taxon>Pseudomonadati</taxon>
        <taxon>Pseudomonadota</taxon>
        <taxon>Gammaproteobacteria</taxon>
        <taxon>Steroidobacterales</taxon>
        <taxon>Steroidobacteraceae</taxon>
        <taxon>Povalibacter</taxon>
    </lineage>
</organism>
<comment type="caution">
    <text evidence="9">The sequence shown here is derived from an EMBL/GenBank/DDBJ whole genome shotgun (WGS) entry which is preliminary data.</text>
</comment>
<keyword evidence="4" id="KW-1133">Transmembrane helix</keyword>
<dbReference type="Pfam" id="PF12221">
    <property type="entry name" value="HflK_N"/>
    <property type="match status" value="1"/>
</dbReference>
<dbReference type="AlphaFoldDB" id="A0A841HFW6"/>
<feature type="region of interest" description="Disordered" evidence="7">
    <location>
        <begin position="1"/>
        <end position="34"/>
    </location>
</feature>
<feature type="domain" description="Band 7" evidence="8">
    <location>
        <begin position="83"/>
        <end position="244"/>
    </location>
</feature>
<dbReference type="SMART" id="SM00244">
    <property type="entry name" value="PHB"/>
    <property type="match status" value="1"/>
</dbReference>
<feature type="compositionally biased region" description="Basic and acidic residues" evidence="7">
    <location>
        <begin position="379"/>
        <end position="388"/>
    </location>
</feature>
<evidence type="ECO:0000256" key="3">
    <source>
        <dbReference type="ARBA" id="ARBA00022692"/>
    </source>
</evidence>
<dbReference type="GO" id="GO:0006508">
    <property type="term" value="P:proteolysis"/>
    <property type="evidence" value="ECO:0007669"/>
    <property type="project" value="UniProtKB-KW"/>
</dbReference>
<evidence type="ECO:0000256" key="2">
    <source>
        <dbReference type="ARBA" id="ARBA00006971"/>
    </source>
</evidence>
<dbReference type="EMBL" id="JACHHZ010000001">
    <property type="protein sequence ID" value="MBB6091464.1"/>
    <property type="molecule type" value="Genomic_DNA"/>
</dbReference>
<sequence length="388" mass="42392">MAWNESGGNSGGKRNNPWGGGGGNRPDQGPPDLDEVVRNLQRRLSGIFGGGSGRGGAGTGGGAARGFGIGTIALVLVAIWAFTGLYQVDAAERGVVLRFGKHVATTEPGLRWHMPWPIETRQLVNIQTIDSFSETTRMLTSDENLVDINLEVQFRRANPLDWAFNVESPDTTLREVSESAIREIIGRSKLDYVLESGRLDIVVRTKELIQRTIDAYKTGLEVTSVNLQDVKVPNEVGPAQADAIKAREDRDRFSLAAQAYANDIIPRARGSAAREIQDAQAYRSRKIADAEGETARFGKLLAEYEQAPAVTRERLYIETLEQVLASSKKVVLDTSGGGNNLVYLPIDKLLEQTRRPRVESTDASMTIERPAGSGTDNTTTDRRTRGSR</sequence>
<dbReference type="CDD" id="cd03404">
    <property type="entry name" value="SPFH_HflK"/>
    <property type="match status" value="1"/>
</dbReference>
<comment type="subunit">
    <text evidence="6">HflC and HflK may interact to form a multimeric complex.</text>
</comment>
<accession>A0A841HFW6</accession>
<keyword evidence="9" id="KW-0378">Hydrolase</keyword>
<proteinExistence type="inferred from homology"/>
<evidence type="ECO:0000256" key="6">
    <source>
        <dbReference type="RuleBase" id="RU364113"/>
    </source>
</evidence>
<dbReference type="InterPro" id="IPR001107">
    <property type="entry name" value="Band_7"/>
</dbReference>
<dbReference type="GO" id="GO:0016020">
    <property type="term" value="C:membrane"/>
    <property type="evidence" value="ECO:0007669"/>
    <property type="project" value="UniProtKB-SubCell"/>
</dbReference>
<evidence type="ECO:0000256" key="5">
    <source>
        <dbReference type="ARBA" id="ARBA00023136"/>
    </source>
</evidence>
<dbReference type="Proteomes" id="UP000588068">
    <property type="component" value="Unassembled WGS sequence"/>
</dbReference>
<evidence type="ECO:0000259" key="8">
    <source>
        <dbReference type="SMART" id="SM00244"/>
    </source>
</evidence>
<comment type="function">
    <text evidence="6">HflC and HflK could encode or regulate a protease.</text>
</comment>